<feature type="repeat" description="PPR" evidence="3">
    <location>
        <begin position="378"/>
        <end position="412"/>
    </location>
</feature>
<name>A0A8T2S628_CERRI</name>
<feature type="repeat" description="PPR" evidence="3">
    <location>
        <begin position="786"/>
        <end position="820"/>
    </location>
</feature>
<dbReference type="InterPro" id="IPR046848">
    <property type="entry name" value="E_motif"/>
</dbReference>
<keyword evidence="5" id="KW-1185">Reference proteome</keyword>
<dbReference type="AlphaFoldDB" id="A0A8T2S628"/>
<dbReference type="InterPro" id="IPR011990">
    <property type="entry name" value="TPR-like_helical_dom_sf"/>
</dbReference>
<evidence type="ECO:0000313" key="4">
    <source>
        <dbReference type="EMBL" id="KAH7306474.1"/>
    </source>
</evidence>
<feature type="repeat" description="PPR" evidence="3">
    <location>
        <begin position="582"/>
        <end position="616"/>
    </location>
</feature>
<proteinExistence type="inferred from homology"/>
<feature type="repeat" description="PPR" evidence="3">
    <location>
        <begin position="277"/>
        <end position="311"/>
    </location>
</feature>
<organism evidence="4 5">
    <name type="scientific">Ceratopteris richardii</name>
    <name type="common">Triangle waterfern</name>
    <dbReference type="NCBI Taxonomy" id="49495"/>
    <lineage>
        <taxon>Eukaryota</taxon>
        <taxon>Viridiplantae</taxon>
        <taxon>Streptophyta</taxon>
        <taxon>Embryophyta</taxon>
        <taxon>Tracheophyta</taxon>
        <taxon>Polypodiopsida</taxon>
        <taxon>Polypodiidae</taxon>
        <taxon>Polypodiales</taxon>
        <taxon>Pteridineae</taxon>
        <taxon>Pteridaceae</taxon>
        <taxon>Parkerioideae</taxon>
        <taxon>Ceratopteris</taxon>
    </lineage>
</organism>
<dbReference type="Pfam" id="PF20431">
    <property type="entry name" value="E_motif"/>
    <property type="match status" value="1"/>
</dbReference>
<dbReference type="PANTHER" id="PTHR24015:SF548">
    <property type="entry name" value="OS08G0340900 PROTEIN"/>
    <property type="match status" value="1"/>
</dbReference>
<dbReference type="FunFam" id="1.25.40.10:FF:000031">
    <property type="entry name" value="Pentatricopeptide repeat-containing protein mitochondrial"/>
    <property type="match status" value="3"/>
</dbReference>
<dbReference type="OrthoDB" id="1934782at2759"/>
<sequence length="1058" mass="116983">MPSIPSCRTLARICVCHKKEVTLSQTVDRLHKDLWKHGFKPEKLIQYYAVVMVDGLEDNFNVQQVFQQLYSVDECSIDGLIRALIKSGKTLHAVSLYTVTQDFPVELSAHTLVALIKVCSSLRNFNEGARLHGEMARKGMLKQDLFACNSLIHMYGKWGWLMHAQEVFADLTHQDVVSWTALIAGYVAHGHSEKGLFYFEQMQIQGVSPTSFTYACALKACGCCGDWQKGREIHGEIERKGLLKSDHIVGNALVDMYVKLGQLADVEDAFDRLQSRDVVSWTVLISGYVKFDLGMKALNCFEHMQAEGVIPNAHTYASILKACAISKAVHKGQHIHEEINKRNLLENPVVGCALVDMYANFGLLTKAQDVHHKLVKRDVVTWNSLITGFARHELAQDAIECFDRMQIDGVSPNAITYVSVLNACSSLKAIVKGIEVHQEVLKHASLKDDFIVGSAVVDMYAKCGWLVKAQEVFDGLAVHDVIVWNALIAGYTDNGYGEKALDCFDKMQIDGVVADAATYISGLNSCGNIKAPARGADMHAEVARKGLLNKEIMVGNALVDMYVKCGLLSKAEETLSCLEIRDVVTWTTLIAGYAAEECGVEALICFEQMHVECIFPNAITYACILKACGSIGALEMGQEVHKKVVEQGLLELNVVIGSALVDMYAKCGWLGKAQEIFDDLEKRDVVTWNSLVTGYANLEDGKRALQIYDRMKQEGVSPNAVTFIGSLKACGTIKDCSKGQSIHADIDREGISGCVHTVNNALVDMYSKCGYLDNAREIFDSLLVRDVVAWNALIAGYVNNEKSEEALKLYDKMQKEGVAPDALTFSICLKACIGLGAIEKGVDLHAHIVRNKVLKEDLIIGNALVEFYVKCGLLSQSQEVFDKLLSRDVVSWNTLMSGYIQSGDYNKVFILCERMTEVGEKPDLATFLIVLNACNHAGLMDKCEAFFDIMTKDYGLRPSLEHYTCIVDLLARSGQLVQAISMIERMKIVPDIVVWHAALDACEKWGNVKLGKIAFEHAISLDEKDSTAYLCMCNIYANAGMLEDVYNIKARQMENGAA</sequence>
<dbReference type="InterPro" id="IPR002885">
    <property type="entry name" value="PPR_rpt"/>
</dbReference>
<evidence type="ECO:0000313" key="5">
    <source>
        <dbReference type="Proteomes" id="UP000825935"/>
    </source>
</evidence>
<evidence type="ECO:0000256" key="1">
    <source>
        <dbReference type="ARBA" id="ARBA00022737"/>
    </source>
</evidence>
<dbReference type="EMBL" id="CM035427">
    <property type="protein sequence ID" value="KAH7306474.1"/>
    <property type="molecule type" value="Genomic_DNA"/>
</dbReference>
<comment type="caution">
    <text evidence="4">The sequence shown here is derived from an EMBL/GenBank/DDBJ whole genome shotgun (WGS) entry which is preliminary data.</text>
</comment>
<feature type="repeat" description="PPR" evidence="3">
    <location>
        <begin position="480"/>
        <end position="514"/>
    </location>
</feature>
<reference evidence="4" key="1">
    <citation type="submission" date="2021-08" db="EMBL/GenBank/DDBJ databases">
        <title>WGS assembly of Ceratopteris richardii.</title>
        <authorList>
            <person name="Marchant D.B."/>
            <person name="Chen G."/>
            <person name="Jenkins J."/>
            <person name="Shu S."/>
            <person name="Leebens-Mack J."/>
            <person name="Grimwood J."/>
            <person name="Schmutz J."/>
            <person name="Soltis P."/>
            <person name="Soltis D."/>
            <person name="Chen Z.-H."/>
        </authorList>
    </citation>
    <scope>NUCLEOTIDE SEQUENCE</scope>
    <source>
        <strain evidence="4">Whitten #5841</strain>
        <tissue evidence="4">Leaf</tissue>
    </source>
</reference>
<dbReference type="Gene3D" id="1.25.40.10">
    <property type="entry name" value="Tetratricopeptide repeat domain"/>
    <property type="match status" value="7"/>
</dbReference>
<dbReference type="Pfam" id="PF13041">
    <property type="entry name" value="PPR_2"/>
    <property type="match status" value="8"/>
</dbReference>
<evidence type="ECO:0008006" key="6">
    <source>
        <dbReference type="Google" id="ProtNLM"/>
    </source>
</evidence>
<gene>
    <name evidence="4" type="ORF">KP509_22G014800</name>
</gene>
<evidence type="ECO:0000256" key="3">
    <source>
        <dbReference type="PROSITE-ProRule" id="PRU00708"/>
    </source>
</evidence>
<protein>
    <recommendedName>
        <fullName evidence="6">Pentatricopeptide repeat-containing protein</fullName>
    </recommendedName>
</protein>
<evidence type="ECO:0000256" key="2">
    <source>
        <dbReference type="ARBA" id="ARBA00061659"/>
    </source>
</evidence>
<dbReference type="NCBIfam" id="TIGR00756">
    <property type="entry name" value="PPR"/>
    <property type="match status" value="7"/>
</dbReference>
<dbReference type="FunFam" id="1.25.40.10:FF:000090">
    <property type="entry name" value="Pentatricopeptide repeat-containing protein, chloroplastic"/>
    <property type="match status" value="1"/>
</dbReference>
<dbReference type="PANTHER" id="PTHR24015">
    <property type="entry name" value="OS07G0578800 PROTEIN-RELATED"/>
    <property type="match status" value="1"/>
</dbReference>
<comment type="similarity">
    <text evidence="2">Belongs to the PPR family. PCMP-E subfamily.</text>
</comment>
<dbReference type="Pfam" id="PF01535">
    <property type="entry name" value="PPR"/>
    <property type="match status" value="4"/>
</dbReference>
<dbReference type="GO" id="GO:0009451">
    <property type="term" value="P:RNA modification"/>
    <property type="evidence" value="ECO:0007669"/>
    <property type="project" value="InterPro"/>
</dbReference>
<dbReference type="GO" id="GO:0005739">
    <property type="term" value="C:mitochondrion"/>
    <property type="evidence" value="ECO:0007669"/>
    <property type="project" value="UniProtKB-ARBA"/>
</dbReference>
<feature type="repeat" description="PPR" evidence="3">
    <location>
        <begin position="210"/>
        <end position="244"/>
    </location>
</feature>
<dbReference type="Proteomes" id="UP000825935">
    <property type="component" value="Chromosome 22"/>
</dbReference>
<dbReference type="FunFam" id="1.25.40.10:FF:000381">
    <property type="entry name" value="Pentatricopeptide repeat-containing protein"/>
    <property type="match status" value="1"/>
</dbReference>
<feature type="repeat" description="PPR" evidence="3">
    <location>
        <begin position="175"/>
        <end position="209"/>
    </location>
</feature>
<feature type="repeat" description="PPR" evidence="3">
    <location>
        <begin position="684"/>
        <end position="718"/>
    </location>
</feature>
<feature type="repeat" description="PPR" evidence="3">
    <location>
        <begin position="888"/>
        <end position="922"/>
    </location>
</feature>
<dbReference type="GO" id="GO:0003723">
    <property type="term" value="F:RNA binding"/>
    <property type="evidence" value="ECO:0007669"/>
    <property type="project" value="InterPro"/>
</dbReference>
<keyword evidence="1" id="KW-0677">Repeat</keyword>
<dbReference type="FunFam" id="1.25.40.10:FF:000343">
    <property type="entry name" value="Pentatricopeptide repeat-containing protein At3g58590"/>
    <property type="match status" value="1"/>
</dbReference>
<dbReference type="PROSITE" id="PS51375">
    <property type="entry name" value="PPR"/>
    <property type="match status" value="9"/>
</dbReference>
<dbReference type="InterPro" id="IPR046960">
    <property type="entry name" value="PPR_At4g14850-like_plant"/>
</dbReference>
<accession>A0A8T2S628</accession>
<dbReference type="FunFam" id="1.25.40.10:FF:000205">
    <property type="entry name" value="Pentatricopeptide repeat-containing protein, mitochondrial"/>
    <property type="match status" value="1"/>
</dbReference>
<dbReference type="OMA" id="LWIDNSF"/>
<dbReference type="SUPFAM" id="SSF48452">
    <property type="entry name" value="TPR-like"/>
    <property type="match status" value="1"/>
</dbReference>